<name>A0ABW8MQY7_9BURK</name>
<evidence type="ECO:0000313" key="1">
    <source>
        <dbReference type="EMBL" id="MFK4445075.1"/>
    </source>
</evidence>
<evidence type="ECO:0000313" key="2">
    <source>
        <dbReference type="Proteomes" id="UP001620514"/>
    </source>
</evidence>
<dbReference type="EMBL" id="JBIYDN010000017">
    <property type="protein sequence ID" value="MFK4445075.1"/>
    <property type="molecule type" value="Genomic_DNA"/>
</dbReference>
<keyword evidence="2" id="KW-1185">Reference proteome</keyword>
<gene>
    <name evidence="1" type="ORF">ABH943_005097</name>
</gene>
<proteinExistence type="predicted"/>
<sequence>MRPDALGVLSLGRCGLYISKTLQTFRQALLEYAEAKSPHKRAEMVRRARLAGDDLRAAIQHMKHRAEKEQNEAQFFKVDDIVVPPLRYSQPVFVRVTFQWRKAIDDQWQYSSITFSHTVDLQPDYSLPAPKRKSSTAAREQERQDKLCRDWEHLKSLGLQSVQEYFRKGGDGVSIPSTFEAKSDAYTRELNNYSAQFWPGRGS</sequence>
<reference evidence="1 2" key="1">
    <citation type="submission" date="2024-11" db="EMBL/GenBank/DDBJ databases">
        <title>Using genomics to understand microbial adaptation to soil warming.</title>
        <authorList>
            <person name="Deangelis K.M. PhD."/>
        </authorList>
    </citation>
    <scope>NUCLEOTIDE SEQUENCE [LARGE SCALE GENOMIC DNA]</scope>
    <source>
        <strain evidence="1 2">GAS97</strain>
    </source>
</reference>
<accession>A0ABW8MQY7</accession>
<organism evidence="1 2">
    <name type="scientific">Caballeronia udeis</name>
    <dbReference type="NCBI Taxonomy" id="1232866"/>
    <lineage>
        <taxon>Bacteria</taxon>
        <taxon>Pseudomonadati</taxon>
        <taxon>Pseudomonadota</taxon>
        <taxon>Betaproteobacteria</taxon>
        <taxon>Burkholderiales</taxon>
        <taxon>Burkholderiaceae</taxon>
        <taxon>Caballeronia</taxon>
    </lineage>
</organism>
<protein>
    <submittedName>
        <fullName evidence="1">Uncharacterized protein</fullName>
    </submittedName>
</protein>
<dbReference type="Proteomes" id="UP001620514">
    <property type="component" value="Unassembled WGS sequence"/>
</dbReference>
<comment type="caution">
    <text evidence="1">The sequence shown here is derived from an EMBL/GenBank/DDBJ whole genome shotgun (WGS) entry which is preliminary data.</text>
</comment>